<dbReference type="PANTHER" id="PTHR31702">
    <property type="entry name" value="TESTIS-EXPRESSED PROTEIN 33"/>
    <property type="match status" value="1"/>
</dbReference>
<comment type="caution">
    <text evidence="2">The sequence shown here is derived from an EMBL/GenBank/DDBJ whole genome shotgun (WGS) entry which is preliminary data.</text>
</comment>
<dbReference type="PANTHER" id="PTHR31702:SF2">
    <property type="entry name" value="TESTIS-EXPRESSED PROTEIN 33"/>
    <property type="match status" value="1"/>
</dbReference>
<evidence type="ECO:0000313" key="3">
    <source>
        <dbReference type="Proteomes" id="UP001347796"/>
    </source>
</evidence>
<accession>A0AAN8P8T3</accession>
<dbReference type="Proteomes" id="UP001347796">
    <property type="component" value="Unassembled WGS sequence"/>
</dbReference>
<dbReference type="InterPro" id="IPR029234">
    <property type="entry name" value="CIMIP4"/>
</dbReference>
<keyword evidence="3" id="KW-1185">Reference proteome</keyword>
<feature type="region of interest" description="Disordered" evidence="1">
    <location>
        <begin position="91"/>
        <end position="128"/>
    </location>
</feature>
<evidence type="ECO:0000313" key="2">
    <source>
        <dbReference type="EMBL" id="KAK6170594.1"/>
    </source>
</evidence>
<dbReference type="AlphaFoldDB" id="A0AAN8P8T3"/>
<organism evidence="2 3">
    <name type="scientific">Patella caerulea</name>
    <name type="common">Rayed Mediterranean limpet</name>
    <dbReference type="NCBI Taxonomy" id="87958"/>
    <lineage>
        <taxon>Eukaryota</taxon>
        <taxon>Metazoa</taxon>
        <taxon>Spiralia</taxon>
        <taxon>Lophotrochozoa</taxon>
        <taxon>Mollusca</taxon>
        <taxon>Gastropoda</taxon>
        <taxon>Patellogastropoda</taxon>
        <taxon>Patelloidea</taxon>
        <taxon>Patellidae</taxon>
        <taxon>Patella</taxon>
    </lineage>
</organism>
<gene>
    <name evidence="2" type="ORF">SNE40_018952</name>
</gene>
<proteinExistence type="predicted"/>
<protein>
    <submittedName>
        <fullName evidence="2">Uncharacterized protein</fullName>
    </submittedName>
</protein>
<evidence type="ECO:0000256" key="1">
    <source>
        <dbReference type="SAM" id="MobiDB-lite"/>
    </source>
</evidence>
<name>A0AAN8P8T3_PATCE</name>
<dbReference type="EMBL" id="JAZGQO010000014">
    <property type="protein sequence ID" value="KAK6170594.1"/>
    <property type="molecule type" value="Genomic_DNA"/>
</dbReference>
<dbReference type="Pfam" id="PF15400">
    <property type="entry name" value="TEX33"/>
    <property type="match status" value="1"/>
</dbReference>
<sequence length="345" mass="39817">MATVTFDSPRSSLDTYRSVRSKAKPKHTLFGTSLEAFTDGEREHIHNIDVNKYINTYTPYVSTDLSTRLQDYENQKMRVQQAAEEYKASQAKALNFRTTPPPSSDKHRKPNDSQTLMELMNPDPPRQTNKIKQHQYKIMGDVFSSNNNQEMGIIRERQPQDSPRYGRRSSAKNIGFDSDFLVHYNPAQVKNTNENCSNDTSLVAQEKPKSIVPLPANIRHSFGSRMCDELLSDVDKVSGTLERQRQDRAPRRRIQEEIPTLLETPLNEYHDLGHKTRLNLFPGLSRDNKISVTQTNFNDSVHLQRVPVTDKYRMQRDELSTWAESNVIRDRIKKAWDQSHGEKKG</sequence>
<reference evidence="2 3" key="1">
    <citation type="submission" date="2024-01" db="EMBL/GenBank/DDBJ databases">
        <title>The genome of the rayed Mediterranean limpet Patella caerulea (Linnaeus, 1758).</title>
        <authorList>
            <person name="Anh-Thu Weber A."/>
            <person name="Halstead-Nussloch G."/>
        </authorList>
    </citation>
    <scope>NUCLEOTIDE SEQUENCE [LARGE SCALE GENOMIC DNA]</scope>
    <source>
        <strain evidence="2">AATW-2023a</strain>
        <tissue evidence="2">Whole specimen</tissue>
    </source>
</reference>